<dbReference type="AlphaFoldDB" id="A0A167NWL9"/>
<evidence type="ECO:0000313" key="1">
    <source>
        <dbReference type="EMBL" id="OAD76761.1"/>
    </source>
</evidence>
<dbReference type="InParanoid" id="A0A167NWL9"/>
<dbReference type="Proteomes" id="UP000077315">
    <property type="component" value="Unassembled WGS sequence"/>
</dbReference>
<name>A0A167NWL9_PHYB8</name>
<dbReference type="RefSeq" id="XP_018294801.1">
    <property type="nucleotide sequence ID" value="XM_018435193.1"/>
</dbReference>
<keyword evidence="2" id="KW-1185">Reference proteome</keyword>
<organism evidence="1 2">
    <name type="scientific">Phycomyces blakesleeanus (strain ATCC 8743b / DSM 1359 / FGSC 10004 / NBRC 33097 / NRRL 1555)</name>
    <dbReference type="NCBI Taxonomy" id="763407"/>
    <lineage>
        <taxon>Eukaryota</taxon>
        <taxon>Fungi</taxon>
        <taxon>Fungi incertae sedis</taxon>
        <taxon>Mucoromycota</taxon>
        <taxon>Mucoromycotina</taxon>
        <taxon>Mucoromycetes</taxon>
        <taxon>Mucorales</taxon>
        <taxon>Phycomycetaceae</taxon>
        <taxon>Phycomyces</taxon>
    </lineage>
</organism>
<dbReference type="OrthoDB" id="2287941at2759"/>
<evidence type="ECO:0000313" key="2">
    <source>
        <dbReference type="Proteomes" id="UP000077315"/>
    </source>
</evidence>
<reference evidence="2" key="1">
    <citation type="submission" date="2015-06" db="EMBL/GenBank/DDBJ databases">
        <title>Expansion of signal transduction pathways in fungi by whole-genome duplication.</title>
        <authorList>
            <consortium name="DOE Joint Genome Institute"/>
            <person name="Corrochano L.M."/>
            <person name="Kuo A."/>
            <person name="Marcet-Houben M."/>
            <person name="Polaino S."/>
            <person name="Salamov A."/>
            <person name="Villalobos J.M."/>
            <person name="Alvarez M.I."/>
            <person name="Avalos J."/>
            <person name="Benito E.P."/>
            <person name="Benoit I."/>
            <person name="Burger G."/>
            <person name="Camino L.P."/>
            <person name="Canovas D."/>
            <person name="Cerda-Olmedo E."/>
            <person name="Cheng J.-F."/>
            <person name="Dominguez A."/>
            <person name="Elias M."/>
            <person name="Eslava A.P."/>
            <person name="Glaser F."/>
            <person name="Grimwood J."/>
            <person name="Gutierrez G."/>
            <person name="Heitman J."/>
            <person name="Henrissat B."/>
            <person name="Iturriaga E.A."/>
            <person name="Lang B.F."/>
            <person name="Lavin J.L."/>
            <person name="Lee S."/>
            <person name="Li W."/>
            <person name="Lindquist E."/>
            <person name="Lopez-Garcia S."/>
            <person name="Luque E.M."/>
            <person name="Marcos A.T."/>
            <person name="Martin J."/>
            <person name="McCluskey K."/>
            <person name="Medina H.R."/>
            <person name="Miralles-Duran A."/>
            <person name="Miyazaki A."/>
            <person name="Munoz-Torres E."/>
            <person name="Oguiza J.A."/>
            <person name="Ohm R."/>
            <person name="Olmedo M."/>
            <person name="Orejas M."/>
            <person name="Ortiz-Castellanos L."/>
            <person name="Pisabarro A.G."/>
            <person name="Rodriguez-Romero J."/>
            <person name="Ruiz-Herrera J."/>
            <person name="Ruiz-Vazquez R."/>
            <person name="Sanz C."/>
            <person name="Schackwitz W."/>
            <person name="Schmutz J."/>
            <person name="Shahriari M."/>
            <person name="Shelest E."/>
            <person name="Silva-Franco F."/>
            <person name="Soanes D."/>
            <person name="Syed K."/>
            <person name="Tagua V.G."/>
            <person name="Talbot N.J."/>
            <person name="Thon M."/>
            <person name="De vries R.P."/>
            <person name="Wiebenga A."/>
            <person name="Yadav J.S."/>
            <person name="Braun E.L."/>
            <person name="Baker S."/>
            <person name="Garre V."/>
            <person name="Horwitz B."/>
            <person name="Torres-Martinez S."/>
            <person name="Idnurm A."/>
            <person name="Herrera-Estrella A."/>
            <person name="Gabaldon T."/>
            <person name="Grigoriev I.V."/>
        </authorList>
    </citation>
    <scope>NUCLEOTIDE SEQUENCE [LARGE SCALE GENOMIC DNA]</scope>
    <source>
        <strain evidence="2">NRRL 1555(-)</strain>
    </source>
</reference>
<sequence length="169" mass="19495">MNYPILGFKSFKEEKSAIWDKILNIKYRTLKKQKVDKALCFQGMMLTDGVGVTILKQNFESERCQKTGAAVTSGESNTNTGRKIKRTKTINEGSFTNKYDKQFSIISIYKKSKKQEIMTAKAYKKQFEASVYQIIEGTTTWLKKEQLSEEGVNAKQVQIKHSSFYRFVE</sequence>
<dbReference type="EMBL" id="KV440975">
    <property type="protein sequence ID" value="OAD76761.1"/>
    <property type="molecule type" value="Genomic_DNA"/>
</dbReference>
<dbReference type="VEuPathDB" id="FungiDB:PHYBLDRAFT_165272"/>
<accession>A0A167NWL9</accession>
<proteinExistence type="predicted"/>
<dbReference type="GeneID" id="28996099"/>
<protein>
    <submittedName>
        <fullName evidence="1">Uncharacterized protein</fullName>
    </submittedName>
</protein>
<gene>
    <name evidence="1" type="ORF">PHYBLDRAFT_165272</name>
</gene>